<comment type="caution">
    <text evidence="1">The sequence shown here is derived from an EMBL/GenBank/DDBJ whole genome shotgun (WGS) entry which is preliminary data.</text>
</comment>
<evidence type="ECO:0000313" key="1">
    <source>
        <dbReference type="EMBL" id="KAK5620309.1"/>
    </source>
</evidence>
<proteinExistence type="predicted"/>
<dbReference type="AlphaFoldDB" id="A0AAV9SFZ2"/>
<protein>
    <recommendedName>
        <fullName evidence="3">Secreted protein</fullName>
    </recommendedName>
</protein>
<gene>
    <name evidence="1" type="ORF">CRENBAI_025475</name>
</gene>
<organism evidence="1 2">
    <name type="scientific">Crenichthys baileyi</name>
    <name type="common">White River springfish</name>
    <dbReference type="NCBI Taxonomy" id="28760"/>
    <lineage>
        <taxon>Eukaryota</taxon>
        <taxon>Metazoa</taxon>
        <taxon>Chordata</taxon>
        <taxon>Craniata</taxon>
        <taxon>Vertebrata</taxon>
        <taxon>Euteleostomi</taxon>
        <taxon>Actinopterygii</taxon>
        <taxon>Neopterygii</taxon>
        <taxon>Teleostei</taxon>
        <taxon>Neoteleostei</taxon>
        <taxon>Acanthomorphata</taxon>
        <taxon>Ovalentaria</taxon>
        <taxon>Atherinomorphae</taxon>
        <taxon>Cyprinodontiformes</taxon>
        <taxon>Goodeidae</taxon>
        <taxon>Crenichthys</taxon>
    </lineage>
</organism>
<accession>A0AAV9SFZ2</accession>
<sequence>MVAAVLNNVAVTGKWALRFNFFFSRFLLGCAQTPLPSMRESIFVPTFGRKRDNGASLRLSVNVWHVTPCDSPARGDVINSSPEPRASKEQVWGGCPALPVAHLRGRLCAACALALPMLHRAGEPGGEKG</sequence>
<dbReference type="EMBL" id="JAHHUM010000371">
    <property type="protein sequence ID" value="KAK5620309.1"/>
    <property type="molecule type" value="Genomic_DNA"/>
</dbReference>
<evidence type="ECO:0000313" key="2">
    <source>
        <dbReference type="Proteomes" id="UP001311232"/>
    </source>
</evidence>
<name>A0AAV9SFZ2_9TELE</name>
<keyword evidence="2" id="KW-1185">Reference proteome</keyword>
<evidence type="ECO:0008006" key="3">
    <source>
        <dbReference type="Google" id="ProtNLM"/>
    </source>
</evidence>
<dbReference type="Proteomes" id="UP001311232">
    <property type="component" value="Unassembled WGS sequence"/>
</dbReference>
<reference evidence="1 2" key="1">
    <citation type="submission" date="2021-06" db="EMBL/GenBank/DDBJ databases">
        <authorList>
            <person name="Palmer J.M."/>
        </authorList>
    </citation>
    <scope>NUCLEOTIDE SEQUENCE [LARGE SCALE GENOMIC DNA]</scope>
    <source>
        <strain evidence="1 2">MEX-2019</strain>
        <tissue evidence="1">Muscle</tissue>
    </source>
</reference>